<evidence type="ECO:0000256" key="9">
    <source>
        <dbReference type="ARBA" id="ARBA00022833"/>
    </source>
</evidence>
<keyword evidence="8" id="KW-0378">Hydrolase</keyword>
<evidence type="ECO:0000256" key="8">
    <source>
        <dbReference type="ARBA" id="ARBA00022801"/>
    </source>
</evidence>
<dbReference type="GO" id="GO:0008233">
    <property type="term" value="F:peptidase activity"/>
    <property type="evidence" value="ECO:0007669"/>
    <property type="project" value="UniProtKB-KW"/>
</dbReference>
<keyword evidence="5 15" id="KW-0645">Protease</keyword>
<evidence type="ECO:0000256" key="12">
    <source>
        <dbReference type="ARBA" id="ARBA00023136"/>
    </source>
</evidence>
<evidence type="ECO:0000313" key="16">
    <source>
        <dbReference type="Proteomes" id="UP001162734"/>
    </source>
</evidence>
<name>A0ABM7X735_9BACT</name>
<keyword evidence="10 13" id="KW-1133">Transmembrane helix</keyword>
<evidence type="ECO:0000256" key="2">
    <source>
        <dbReference type="ARBA" id="ARBA00004651"/>
    </source>
</evidence>
<evidence type="ECO:0000256" key="1">
    <source>
        <dbReference type="ARBA" id="ARBA00001947"/>
    </source>
</evidence>
<comment type="similarity">
    <text evidence="3">Belongs to the peptidase M50B family.</text>
</comment>
<evidence type="ECO:0000256" key="7">
    <source>
        <dbReference type="ARBA" id="ARBA00022723"/>
    </source>
</evidence>
<evidence type="ECO:0000256" key="10">
    <source>
        <dbReference type="ARBA" id="ARBA00022989"/>
    </source>
</evidence>
<evidence type="ECO:0000256" key="4">
    <source>
        <dbReference type="ARBA" id="ARBA00022475"/>
    </source>
</evidence>
<evidence type="ECO:0000313" key="15">
    <source>
        <dbReference type="EMBL" id="BDG07638.1"/>
    </source>
</evidence>
<dbReference type="InterPro" id="IPR008915">
    <property type="entry name" value="Peptidase_M50"/>
</dbReference>
<dbReference type="RefSeq" id="WP_248344462.1">
    <property type="nucleotide sequence ID" value="NZ_AP025592.1"/>
</dbReference>
<evidence type="ECO:0000256" key="5">
    <source>
        <dbReference type="ARBA" id="ARBA00022670"/>
    </source>
</evidence>
<feature type="transmembrane region" description="Helical" evidence="13">
    <location>
        <begin position="12"/>
        <end position="30"/>
    </location>
</feature>
<dbReference type="Proteomes" id="UP001162734">
    <property type="component" value="Chromosome"/>
</dbReference>
<evidence type="ECO:0000256" key="3">
    <source>
        <dbReference type="ARBA" id="ARBA00007931"/>
    </source>
</evidence>
<feature type="transmembrane region" description="Helical" evidence="13">
    <location>
        <begin position="131"/>
        <end position="155"/>
    </location>
</feature>
<protein>
    <submittedName>
        <fullName evidence="15">Protease</fullName>
    </submittedName>
</protein>
<feature type="transmembrane region" description="Helical" evidence="13">
    <location>
        <begin position="176"/>
        <end position="196"/>
    </location>
</feature>
<comment type="subcellular location">
    <subcellularLocation>
        <location evidence="2">Cell membrane</location>
        <topology evidence="2">Multi-pass membrane protein</topology>
    </subcellularLocation>
</comment>
<accession>A0ABM7X735</accession>
<sequence>MNLDQLRQGAMLLVPLILSLTVHEFAHAWSASRLGDDTAERMGRLTLNPFAHIDLFGTILLPLLGIPFGWAKPVPIDPSRFRRSVKVSTGTMLTAGAGPLANVALAFVCLLLLALGLRFAPELVGRHSPGAALLSMCVSLNVTLAVFNLIPVPPLDGSRVLEGLLPYRWRPGWERFAAFSPFLLIGVIFLGPRLIAGPSDLLLSLLFRLVNVIA</sequence>
<keyword evidence="11" id="KW-0482">Metalloprotease</keyword>
<keyword evidence="12 13" id="KW-0472">Membrane</keyword>
<dbReference type="InterPro" id="IPR044537">
    <property type="entry name" value="Rip2-like"/>
</dbReference>
<dbReference type="GO" id="GO:0006508">
    <property type="term" value="P:proteolysis"/>
    <property type="evidence" value="ECO:0007669"/>
    <property type="project" value="UniProtKB-KW"/>
</dbReference>
<proteinExistence type="inferred from homology"/>
<feature type="transmembrane region" description="Helical" evidence="13">
    <location>
        <begin position="50"/>
        <end position="71"/>
    </location>
</feature>
<dbReference type="EMBL" id="AP025592">
    <property type="protein sequence ID" value="BDG07638.1"/>
    <property type="molecule type" value="Genomic_DNA"/>
</dbReference>
<dbReference type="PANTHER" id="PTHR35864">
    <property type="entry name" value="ZINC METALLOPROTEASE MJ0611-RELATED"/>
    <property type="match status" value="1"/>
</dbReference>
<evidence type="ECO:0000256" key="6">
    <source>
        <dbReference type="ARBA" id="ARBA00022692"/>
    </source>
</evidence>
<keyword evidence="9" id="KW-0862">Zinc</keyword>
<evidence type="ECO:0000259" key="14">
    <source>
        <dbReference type="Pfam" id="PF02163"/>
    </source>
</evidence>
<keyword evidence="16" id="KW-1185">Reference proteome</keyword>
<organism evidence="15 16">
    <name type="scientific">Anaeromyxobacter paludicola</name>
    <dbReference type="NCBI Taxonomy" id="2918171"/>
    <lineage>
        <taxon>Bacteria</taxon>
        <taxon>Pseudomonadati</taxon>
        <taxon>Myxococcota</taxon>
        <taxon>Myxococcia</taxon>
        <taxon>Myxococcales</taxon>
        <taxon>Cystobacterineae</taxon>
        <taxon>Anaeromyxobacteraceae</taxon>
        <taxon>Anaeromyxobacter</taxon>
    </lineage>
</organism>
<feature type="domain" description="Peptidase M50" evidence="14">
    <location>
        <begin position="132"/>
        <end position="177"/>
    </location>
</feature>
<keyword evidence="6 13" id="KW-0812">Transmembrane</keyword>
<comment type="cofactor">
    <cofactor evidence="1">
        <name>Zn(2+)</name>
        <dbReference type="ChEBI" id="CHEBI:29105"/>
    </cofactor>
</comment>
<dbReference type="PANTHER" id="PTHR35864:SF1">
    <property type="entry name" value="ZINC METALLOPROTEASE YWHC-RELATED"/>
    <property type="match status" value="1"/>
</dbReference>
<dbReference type="CDD" id="cd06158">
    <property type="entry name" value="S2P-M50_like_1"/>
    <property type="match status" value="1"/>
</dbReference>
<keyword evidence="4" id="KW-1003">Cell membrane</keyword>
<feature type="transmembrane region" description="Helical" evidence="13">
    <location>
        <begin position="92"/>
        <end position="119"/>
    </location>
</feature>
<evidence type="ECO:0000256" key="11">
    <source>
        <dbReference type="ARBA" id="ARBA00023049"/>
    </source>
</evidence>
<reference evidence="16" key="1">
    <citation type="journal article" date="2022" name="Int. J. Syst. Evol. Microbiol.">
        <title>Anaeromyxobacter oryzae sp. nov., Anaeromyxobacter diazotrophicus sp. nov. and Anaeromyxobacter paludicola sp. nov., isolated from paddy soils.</title>
        <authorList>
            <person name="Itoh H."/>
            <person name="Xu Z."/>
            <person name="Mise K."/>
            <person name="Masuda Y."/>
            <person name="Ushijima N."/>
            <person name="Hayakawa C."/>
            <person name="Shiratori Y."/>
            <person name="Senoo K."/>
        </authorList>
    </citation>
    <scope>NUCLEOTIDE SEQUENCE [LARGE SCALE GENOMIC DNA]</scope>
    <source>
        <strain evidence="16">Red630</strain>
    </source>
</reference>
<dbReference type="Pfam" id="PF02163">
    <property type="entry name" value="Peptidase_M50"/>
    <property type="match status" value="1"/>
</dbReference>
<keyword evidence="7" id="KW-0479">Metal-binding</keyword>
<evidence type="ECO:0000256" key="13">
    <source>
        <dbReference type="SAM" id="Phobius"/>
    </source>
</evidence>
<dbReference type="InterPro" id="IPR052348">
    <property type="entry name" value="Metallopeptidase_M50B"/>
</dbReference>
<gene>
    <name evidence="15" type="ORF">AMPC_07510</name>
</gene>